<feature type="compositionally biased region" description="Low complexity" evidence="8">
    <location>
        <begin position="1486"/>
        <end position="1495"/>
    </location>
</feature>
<dbReference type="CDD" id="cd19941">
    <property type="entry name" value="TIL"/>
    <property type="match status" value="2"/>
</dbReference>
<evidence type="ECO:0000313" key="12">
    <source>
        <dbReference type="Proteomes" id="UP000694411"/>
    </source>
</evidence>
<dbReference type="SUPFAM" id="SSF57567">
    <property type="entry name" value="Serine protease inhibitors"/>
    <property type="match status" value="3"/>
</dbReference>
<evidence type="ECO:0000313" key="11">
    <source>
        <dbReference type="Ensembl" id="ENSTGEP00000030689.1"/>
    </source>
</evidence>
<dbReference type="Pfam" id="PF25962">
    <property type="entry name" value="TIL_OTOGL_Mucin"/>
    <property type="match status" value="1"/>
</dbReference>
<dbReference type="Ensembl" id="ENSTGET00000036495.1">
    <property type="protein sequence ID" value="ENSTGEP00000030689.1"/>
    <property type="gene ID" value="ENSTGEG00000024613.1"/>
</dbReference>
<feature type="compositionally biased region" description="Low complexity" evidence="8">
    <location>
        <begin position="1432"/>
        <end position="1451"/>
    </location>
</feature>
<keyword evidence="12" id="KW-1185">Reference proteome</keyword>
<keyword evidence="4" id="KW-0677">Repeat</keyword>
<feature type="compositionally biased region" description="Low complexity" evidence="8">
    <location>
        <begin position="1511"/>
        <end position="1529"/>
    </location>
</feature>
<dbReference type="Pfam" id="PF00094">
    <property type="entry name" value="VWD"/>
    <property type="match status" value="3"/>
</dbReference>
<proteinExistence type="predicted"/>
<protein>
    <submittedName>
        <fullName evidence="11">Mucin 2, oligomeric mucus/gel-forming</fullName>
    </submittedName>
</protein>
<dbReference type="Pfam" id="PF01826">
    <property type="entry name" value="TIL"/>
    <property type="match status" value="1"/>
</dbReference>
<feature type="domain" description="VWFD" evidence="10">
    <location>
        <begin position="379"/>
        <end position="554"/>
    </location>
</feature>
<feature type="compositionally biased region" description="Low complexity" evidence="8">
    <location>
        <begin position="1413"/>
        <end position="1423"/>
    </location>
</feature>
<evidence type="ECO:0000256" key="9">
    <source>
        <dbReference type="SAM" id="SignalP"/>
    </source>
</evidence>
<feature type="region of interest" description="Disordered" evidence="8">
    <location>
        <begin position="1638"/>
        <end position="2005"/>
    </location>
</feature>
<dbReference type="InterPro" id="IPR058753">
    <property type="entry name" value="TIL_OTOGL_Mucin"/>
</dbReference>
<comment type="subcellular location">
    <subcellularLocation>
        <location evidence="1">Secreted</location>
    </subcellularLocation>
</comment>
<dbReference type="Gene3D" id="2.10.25.10">
    <property type="entry name" value="Laminin"/>
    <property type="match status" value="2"/>
</dbReference>
<dbReference type="FunFam" id="2.10.25.10:FF:000153">
    <property type="entry name" value="MUC5B isoform 1"/>
    <property type="match status" value="1"/>
</dbReference>
<accession>A0A8D2G7M4</accession>
<feature type="compositionally biased region" description="Pro residues" evidence="8">
    <location>
        <begin position="1473"/>
        <end position="1485"/>
    </location>
</feature>
<dbReference type="GO" id="GO:0005615">
    <property type="term" value="C:extracellular space"/>
    <property type="evidence" value="ECO:0007669"/>
    <property type="project" value="TreeGrafter"/>
</dbReference>
<dbReference type="Pfam" id="PF23244">
    <property type="entry name" value="VWF"/>
    <property type="match status" value="2"/>
</dbReference>
<sequence>MGLPLAPLAAVCLALSVAGGLELQTEGRARNHGHNVCSTWGDFHYKTFDGDIFRFPGLCDYNFASDCRGSYKEFAVHLKRGPGQAEAPARVESILLTIKDDTIYLTRHLAVLNGAILESCGFLVAALEAVGGARGQLTCSLPQQLELDSKFRNHTCGLCGDYNGLQSYSEFLSDGVFFSPLEFGNMQKINEPDVVCEDPQETVALASCSEHRAECERLLSAEAFADCQDLVPLEPYLRACQQDRCRCPGRDTCICSTVAEFSRQCSHAGGRPGNWRTATFCPKTCPGNLVYLESGSPCMDTCSHLEVSSLCEEHRMDGCFCPEGTVYDDIGGSGCIPVSQCHCSLQGHLYTPGQEITNGCEQCVCNAGRWVCKDLPCPGTCALEGGSHITTFDGKTYTFHGDCYYVLAKGDHNDSYALLGELAPCGSTDKQTCLKTVVLLADKKKNVVVFKSDGSVLLNELQVNLPHVTASFSVFRPSSYHILVSMASGLQLQVQLAPVMQLFLTLDQASQGQVQGLCGNFNGLEGDDFKTASGLVEATGAGFANTWKAQSSCHDKLDWLDDPCSLNIESANYAEHWCSLLKKTETPFGRCHSVVDPAEYYKRCKYDTCNCQNNEDCLCAALSSYARACAAKGVMLWGWRDHVCNKDVGSCPNSQVFLYNLTTCQQTCRSLSEANSHCLEGFAPVDGCGCPDHTFLDEKGRCVPLAKCSCYYRGLYLQAGDVVVRQEERCVCRDGRLHCRQIHLIGQSCTAPKIHVDCSNLTALAISKPRALSCQTLAAGYYHTECVSGCVCPDGLMDDGRGGCVVEKECPCVHNKDLYSPGAKIKVDCNTCTCQRGRWVCTQALCYGTCSIYGSGHYITFDGKYYDFDGHCSYVAVQDYCGQNSSLGSFSIITENVPCGTTGVTCSKAIKIFIGSTELKLEDKHRVVIQRDEGHHVTYTTREVGQYLVVESSTGIIVIWDKRTTVFIKLAPSYKGTVCGLCGNFDDHSNNDFTRRDHMVVSSGLDFGNSWKEAPTCPDVSTNPEPCSLNPHRRSWAEKQCSILKSDVFSICHGKVDPKPFYEACVHDSCSCDTGGDCECFCSAVASYAQECTKEGACVFWRTPDLCPVFCDYYNPPHECEWHYEPCGNRSFETCRTINGIHSNISVSYLEGCYPRCPKDRPIYDEDGKKCVTADKCGCYIEDTHYPPGTSLRPEEICKSCVCSNSSQVICRPKEGEIVNRTQDGVFCYWEFCGPNGTVEKYFNICSTTPLPSTLTTFTTVTLPTSPTTFTTTTTTTTTTTPTPSTVLSTTPELCCFWSDWINEDHPSSGSDGGDQETFDGVCRAPEDIECRSVKDPHLSLEELGQKVQCDVSVGFICKNEDQFGNGPFGLCYDYMIRVNCCLPMACTTTAPPTTTHSPSTTTTTTPPPTTTPSPTTTTTTTTPSPPPTTTPSPTTTTTTTTPSPPTTTTTTPPPTTTPSPPITTTTSSPTTTPSPPPTTTPSPPITTTTSSPTTTPSPPTTTTPIPPTTTPLSPSITPSAFSPFSTTTPTTPCVPVCNWTGWLDSGKPDFNKPGGDTESIEGICGPGWAANISCRATMHPDVPIGQLGQTVVCDVHEGLVCKNEDQKPGGVIPMAFCLNYEINVQCCKCVTQPTTMTTTTTETPTSTPTTTITTTETPTLTPTTTETLTTTPITTTTTVTPTPTTIPTTTSVTSTPTPTSTETPTPTPIATTTTVTPTTTPTSTQTPTPTPITTTTTTATPTPTPTGTQTPTPTSITTTTTVTPTPTPTSTQTPTPTPVTTTTTTVTPTTTPTSTQTPTPTPITSTTSVPSTPTPTGTQTPTPSPIATTTTVTPTPTSTSTQTPTPIPITTTTTVTPTPTPTSTQTPTPTPITITTTMTSTPTPTTTSTEIPSPTSTAPISESTTSKPPPESSTPQISRSTSSPPTESTTLLSTAPPTIEMTSTAPPSTPTSPTATTTGGHTPSPPPSTTSAPPGKQSRSVPPAGMLPPPLQPGGTVPGRLKAGSGHLSAHQAWLLCGQELLTLSSDGQ</sequence>
<dbReference type="Proteomes" id="UP000694411">
    <property type="component" value="Chromosome 14"/>
</dbReference>
<dbReference type="SMART" id="SM00832">
    <property type="entry name" value="C8"/>
    <property type="match status" value="3"/>
</dbReference>
<evidence type="ECO:0000256" key="1">
    <source>
        <dbReference type="ARBA" id="ARBA00004613"/>
    </source>
</evidence>
<reference evidence="11" key="1">
    <citation type="submission" date="2018-05" db="EMBL/GenBank/DDBJ databases">
        <title>Whole genome of Theropithecus gelada.</title>
        <authorList>
            <person name="Chiou K.L."/>
            <person name="Snyder-Mackler N."/>
        </authorList>
    </citation>
    <scope>NUCLEOTIDE SEQUENCE [LARGE SCALE GENOMIC DNA]</scope>
</reference>
<dbReference type="SMART" id="SM00215">
    <property type="entry name" value="VWC_out"/>
    <property type="match status" value="2"/>
</dbReference>
<dbReference type="InterPro" id="IPR036084">
    <property type="entry name" value="Ser_inhib-like_sf"/>
</dbReference>
<dbReference type="PANTHER" id="PTHR11339:SF371">
    <property type="entry name" value="MUCIN-2"/>
    <property type="match status" value="1"/>
</dbReference>
<feature type="compositionally biased region" description="Low complexity" evidence="8">
    <location>
        <begin position="1463"/>
        <end position="1472"/>
    </location>
</feature>
<dbReference type="GO" id="GO:0031012">
    <property type="term" value="C:extracellular matrix"/>
    <property type="evidence" value="ECO:0007669"/>
    <property type="project" value="TreeGrafter"/>
</dbReference>
<dbReference type="GO" id="GO:0005796">
    <property type="term" value="C:Golgi lumen"/>
    <property type="evidence" value="ECO:0007669"/>
    <property type="project" value="UniProtKB-ARBA"/>
</dbReference>
<dbReference type="Pfam" id="PF08742">
    <property type="entry name" value="C8"/>
    <property type="match status" value="3"/>
</dbReference>
<feature type="region of interest" description="Disordered" evidence="8">
    <location>
        <begin position="1391"/>
        <end position="1529"/>
    </location>
</feature>
<feature type="signal peptide" evidence="9">
    <location>
        <begin position="1"/>
        <end position="20"/>
    </location>
</feature>
<reference evidence="11" key="3">
    <citation type="submission" date="2025-09" db="UniProtKB">
        <authorList>
            <consortium name="Ensembl"/>
        </authorList>
    </citation>
    <scope>IDENTIFICATION</scope>
</reference>
<dbReference type="PRINTS" id="PR01217">
    <property type="entry name" value="PRICHEXTENSN"/>
</dbReference>
<dbReference type="SUPFAM" id="SSF57603">
    <property type="entry name" value="FnI-like domain"/>
    <property type="match status" value="2"/>
</dbReference>
<dbReference type="Pfam" id="PF13330">
    <property type="entry name" value="Mucin2_WxxW"/>
    <property type="match status" value="2"/>
</dbReference>
<feature type="compositionally biased region" description="Low complexity" evidence="8">
    <location>
        <begin position="1914"/>
        <end position="1963"/>
    </location>
</feature>
<evidence type="ECO:0000256" key="8">
    <source>
        <dbReference type="SAM" id="MobiDB-lite"/>
    </source>
</evidence>
<dbReference type="PANTHER" id="PTHR11339">
    <property type="entry name" value="EXTRACELLULAR MATRIX GLYCOPROTEIN RELATED"/>
    <property type="match status" value="1"/>
</dbReference>
<keyword evidence="6" id="KW-1015">Disulfide bond</keyword>
<name>A0A8D2G7M4_THEGE</name>
<evidence type="ECO:0000256" key="7">
    <source>
        <dbReference type="ARBA" id="ARBA00023180"/>
    </source>
</evidence>
<dbReference type="InterPro" id="IPR050780">
    <property type="entry name" value="Mucin_vWF_Thrombospondin_sf"/>
</dbReference>
<evidence type="ECO:0000256" key="2">
    <source>
        <dbReference type="ARBA" id="ARBA00022525"/>
    </source>
</evidence>
<feature type="chain" id="PRO_5034598701" evidence="9">
    <location>
        <begin position="21"/>
        <end position="2030"/>
    </location>
</feature>
<feature type="compositionally biased region" description="Low complexity" evidence="8">
    <location>
        <begin position="1391"/>
        <end position="1405"/>
    </location>
</feature>
<keyword evidence="7" id="KW-0325">Glycoprotein</keyword>
<feature type="domain" description="VWFD" evidence="10">
    <location>
        <begin position="848"/>
        <end position="1018"/>
    </location>
</feature>
<dbReference type="InterPro" id="IPR001007">
    <property type="entry name" value="VWF_dom"/>
</dbReference>
<feature type="compositionally biased region" description="Pro residues" evidence="8">
    <location>
        <begin position="1452"/>
        <end position="1462"/>
    </location>
</feature>
<evidence type="ECO:0000256" key="3">
    <source>
        <dbReference type="ARBA" id="ARBA00022729"/>
    </source>
</evidence>
<keyword evidence="2" id="KW-0964">Secreted</keyword>
<evidence type="ECO:0000256" key="6">
    <source>
        <dbReference type="ARBA" id="ARBA00023157"/>
    </source>
</evidence>
<dbReference type="SMART" id="SM00216">
    <property type="entry name" value="VWD"/>
    <property type="match status" value="3"/>
</dbReference>
<feature type="compositionally biased region" description="Pro residues" evidence="8">
    <location>
        <begin position="1496"/>
        <end position="1510"/>
    </location>
</feature>
<evidence type="ECO:0000256" key="5">
    <source>
        <dbReference type="ARBA" id="ARBA00023008"/>
    </source>
</evidence>
<feature type="domain" description="VWFD" evidence="10">
    <location>
        <begin position="35"/>
        <end position="197"/>
    </location>
</feature>
<evidence type="ECO:0000259" key="10">
    <source>
        <dbReference type="PROSITE" id="PS51233"/>
    </source>
</evidence>
<organism evidence="11 12">
    <name type="scientific">Theropithecus gelada</name>
    <name type="common">Gelada baboon</name>
    <dbReference type="NCBI Taxonomy" id="9565"/>
    <lineage>
        <taxon>Eukaryota</taxon>
        <taxon>Metazoa</taxon>
        <taxon>Chordata</taxon>
        <taxon>Craniata</taxon>
        <taxon>Vertebrata</taxon>
        <taxon>Euteleostomi</taxon>
        <taxon>Mammalia</taxon>
        <taxon>Eutheria</taxon>
        <taxon>Euarchontoglires</taxon>
        <taxon>Primates</taxon>
        <taxon>Haplorrhini</taxon>
        <taxon>Catarrhini</taxon>
        <taxon>Cercopithecidae</taxon>
        <taxon>Cercopithecinae</taxon>
        <taxon>Theropithecus</taxon>
    </lineage>
</organism>
<reference evidence="11" key="2">
    <citation type="submission" date="2025-08" db="UniProtKB">
        <authorList>
            <consortium name="Ensembl"/>
        </authorList>
    </citation>
    <scope>IDENTIFICATION</scope>
</reference>
<dbReference type="InterPro" id="IPR001846">
    <property type="entry name" value="VWF_type-D"/>
</dbReference>
<dbReference type="FunFam" id="2.10.25.10:FF:000674">
    <property type="entry name" value="Mucin-2"/>
    <property type="match status" value="1"/>
</dbReference>
<dbReference type="PROSITE" id="PS51233">
    <property type="entry name" value="VWFD"/>
    <property type="match status" value="3"/>
</dbReference>
<feature type="compositionally biased region" description="Low complexity" evidence="8">
    <location>
        <begin position="1638"/>
        <end position="1907"/>
    </location>
</feature>
<evidence type="ECO:0000256" key="4">
    <source>
        <dbReference type="ARBA" id="ARBA00022737"/>
    </source>
</evidence>
<dbReference type="InterPro" id="IPR014853">
    <property type="entry name" value="VWF/SSPO/ZAN-like_Cys-rich_dom"/>
</dbReference>
<keyword evidence="3 9" id="KW-0732">Signal</keyword>
<dbReference type="InterPro" id="IPR002919">
    <property type="entry name" value="TIL_dom"/>
</dbReference>
<dbReference type="InterPro" id="IPR025155">
    <property type="entry name" value="WxxW_domain"/>
</dbReference>
<keyword evidence="5" id="KW-0186">Copper</keyword>